<protein>
    <recommendedName>
        <fullName evidence="5">Shikimate kinase</fullName>
    </recommendedName>
</protein>
<reference evidence="3" key="1">
    <citation type="submission" date="2022-07" db="EMBL/GenBank/DDBJ databases">
        <authorList>
            <person name="Macas J."/>
            <person name="Novak P."/>
            <person name="Neumann P."/>
        </authorList>
    </citation>
    <scope>NUCLEOTIDE SEQUENCE</scope>
</reference>
<dbReference type="Gene3D" id="3.40.50.300">
    <property type="entry name" value="P-loop containing nucleotide triphosphate hydrolases"/>
    <property type="match status" value="1"/>
</dbReference>
<proteinExistence type="inferred from homology"/>
<dbReference type="InterPro" id="IPR031322">
    <property type="entry name" value="Shikimate/glucono_kinase"/>
</dbReference>
<dbReference type="PANTHER" id="PTHR21087:SF4">
    <property type="entry name" value="INACTIVE SHIKIMATE KINASE LIKE 1, CHLOROPLASTIC-RELATED"/>
    <property type="match status" value="1"/>
</dbReference>
<dbReference type="GO" id="GO:0005829">
    <property type="term" value="C:cytosol"/>
    <property type="evidence" value="ECO:0007669"/>
    <property type="project" value="TreeGrafter"/>
</dbReference>
<dbReference type="AlphaFoldDB" id="A0AAV0GA43"/>
<evidence type="ECO:0000256" key="1">
    <source>
        <dbReference type="ARBA" id="ARBA00004229"/>
    </source>
</evidence>
<evidence type="ECO:0008006" key="5">
    <source>
        <dbReference type="Google" id="ProtNLM"/>
    </source>
</evidence>
<name>A0AAV0GA43_9ASTE</name>
<sequence>MFPSIASQDLKMEIFRATCGGFHGCNFKLLPPFSVHHPPFRRSAPATDLILPTKPKLRHQKSTACALLEDKDSAKDANTDVSLLVKKRASEVSLDLKGTSLFLVGINSSVKSNLGKHLADALRYYYIDSDSVVEDSVGGKAAAASIIKTDKEGFQDSETEVLRQLSSMGRLLVSAGSGAVRCSTNLALLRHGISIWIDVPLKLVAREVVEDKVQLSAFELSMTGESYSEVLAQMASLLEERRSGYATADATVSLTKVASRLGYEDLCSVSTEELCLEVLKEISKLLRLKKMIEEAARPF</sequence>
<keyword evidence="4" id="KW-1185">Reference proteome</keyword>
<accession>A0AAV0GA43</accession>
<dbReference type="Pfam" id="PF01202">
    <property type="entry name" value="SKI"/>
    <property type="match status" value="1"/>
</dbReference>
<organism evidence="3 4">
    <name type="scientific">Cuscuta epithymum</name>
    <dbReference type="NCBI Taxonomy" id="186058"/>
    <lineage>
        <taxon>Eukaryota</taxon>
        <taxon>Viridiplantae</taxon>
        <taxon>Streptophyta</taxon>
        <taxon>Embryophyta</taxon>
        <taxon>Tracheophyta</taxon>
        <taxon>Spermatophyta</taxon>
        <taxon>Magnoliopsida</taxon>
        <taxon>eudicotyledons</taxon>
        <taxon>Gunneridae</taxon>
        <taxon>Pentapetalae</taxon>
        <taxon>asterids</taxon>
        <taxon>lamiids</taxon>
        <taxon>Solanales</taxon>
        <taxon>Convolvulaceae</taxon>
        <taxon>Cuscuteae</taxon>
        <taxon>Cuscuta</taxon>
        <taxon>Cuscuta subgen. Cuscuta</taxon>
    </lineage>
</organism>
<comment type="similarity">
    <text evidence="2">Belongs to the shikimate kinase family.</text>
</comment>
<dbReference type="SUPFAM" id="SSF52540">
    <property type="entry name" value="P-loop containing nucleoside triphosphate hydrolases"/>
    <property type="match status" value="1"/>
</dbReference>
<evidence type="ECO:0000313" key="3">
    <source>
        <dbReference type="EMBL" id="CAH9144492.1"/>
    </source>
</evidence>
<dbReference type="EMBL" id="CAMAPF010001066">
    <property type="protein sequence ID" value="CAH9144492.1"/>
    <property type="molecule type" value="Genomic_DNA"/>
</dbReference>
<gene>
    <name evidence="3" type="ORF">CEPIT_LOCUS41482</name>
</gene>
<evidence type="ECO:0000313" key="4">
    <source>
        <dbReference type="Proteomes" id="UP001152523"/>
    </source>
</evidence>
<comment type="subcellular location">
    <subcellularLocation>
        <location evidence="1">Plastid</location>
        <location evidence="1">Chloroplast</location>
    </subcellularLocation>
</comment>
<dbReference type="PRINTS" id="PR01100">
    <property type="entry name" value="SHIKIMTKNASE"/>
</dbReference>
<evidence type="ECO:0000256" key="2">
    <source>
        <dbReference type="ARBA" id="ARBA00006997"/>
    </source>
</evidence>
<dbReference type="Proteomes" id="UP001152523">
    <property type="component" value="Unassembled WGS sequence"/>
</dbReference>
<dbReference type="PANTHER" id="PTHR21087">
    <property type="entry name" value="SHIKIMATE KINASE"/>
    <property type="match status" value="1"/>
</dbReference>
<comment type="caution">
    <text evidence="3">The sequence shown here is derived from an EMBL/GenBank/DDBJ whole genome shotgun (WGS) entry which is preliminary data.</text>
</comment>
<dbReference type="GO" id="GO:0009507">
    <property type="term" value="C:chloroplast"/>
    <property type="evidence" value="ECO:0007669"/>
    <property type="project" value="UniProtKB-SubCell"/>
</dbReference>
<dbReference type="InterPro" id="IPR027417">
    <property type="entry name" value="P-loop_NTPase"/>
</dbReference>
<dbReference type="FunFam" id="3.40.50.300:FF:001033">
    <property type="entry name" value="Shikimate kinase 2, chloroplastic"/>
    <property type="match status" value="1"/>
</dbReference>